<feature type="compositionally biased region" description="Acidic residues" evidence="1">
    <location>
        <begin position="267"/>
        <end position="291"/>
    </location>
</feature>
<dbReference type="STRING" id="1435349.PW52_16030"/>
<dbReference type="GO" id="GO:0003755">
    <property type="term" value="F:peptidyl-prolyl cis-trans isomerase activity"/>
    <property type="evidence" value="ECO:0007669"/>
    <property type="project" value="InterPro"/>
</dbReference>
<dbReference type="SUPFAM" id="SSF54534">
    <property type="entry name" value="FKBP-like"/>
    <property type="match status" value="1"/>
</dbReference>
<sequence length="332" mass="36674">MRLEKVTLLILVLIIGFVSCKKDDDATTTTIEIRDRDEQQEDDKDSLVDYLSTHYYNKSDFDGNTNPKIADLVFTEITDEVISSDADSLLINAVETRTVVYSETDYEYYVLVLNEGYAEGKSPNFSDNILVSYEGLDLYDEVFDSSVSPVEFDMIGDGINTFGLIPIWRKVLPSFKVAEGFVEQPDGVVDYFNHGTGVMFAPSGLAYFASAITGVSAYSPLIFKFELYNTFVNDHDGDGVPSYLEDIFTVDGVAGSDGEFTIDYDDLENANDDDTDGDGTPDYVDFDDDGDGVATIYEDIDEDGDPTNDDSNGNGIPNYLDADDTLSTLDDE</sequence>
<dbReference type="PATRIC" id="fig|1435349.4.peg.1625"/>
<dbReference type="RefSeq" id="WP_044633996.1">
    <property type="nucleotide sequence ID" value="NZ_JTDW01000021.1"/>
</dbReference>
<keyword evidence="3" id="KW-1185">Reference proteome</keyword>
<feature type="region of interest" description="Disordered" evidence="1">
    <location>
        <begin position="267"/>
        <end position="332"/>
    </location>
</feature>
<dbReference type="EMBL" id="JTDW01000021">
    <property type="protein sequence ID" value="KJD32016.1"/>
    <property type="molecule type" value="Genomic_DNA"/>
</dbReference>
<protein>
    <submittedName>
        <fullName evidence="2">Uncharacterized protein</fullName>
    </submittedName>
</protein>
<comment type="caution">
    <text evidence="2">The sequence shown here is derived from an EMBL/GenBank/DDBJ whole genome shotgun (WGS) entry which is preliminary data.</text>
</comment>
<dbReference type="Gene3D" id="3.10.50.40">
    <property type="match status" value="1"/>
</dbReference>
<feature type="compositionally biased region" description="Acidic residues" evidence="1">
    <location>
        <begin position="298"/>
        <end position="308"/>
    </location>
</feature>
<feature type="compositionally biased region" description="Acidic residues" evidence="1">
    <location>
        <begin position="321"/>
        <end position="332"/>
    </location>
</feature>
<organism evidence="2 3">
    <name type="scientific">Neotamlana sedimentorum</name>
    <dbReference type="NCBI Taxonomy" id="1435349"/>
    <lineage>
        <taxon>Bacteria</taxon>
        <taxon>Pseudomonadati</taxon>
        <taxon>Bacteroidota</taxon>
        <taxon>Flavobacteriia</taxon>
        <taxon>Flavobacteriales</taxon>
        <taxon>Flavobacteriaceae</taxon>
        <taxon>Neotamlana</taxon>
    </lineage>
</organism>
<dbReference type="InterPro" id="IPR046357">
    <property type="entry name" value="PPIase_dom_sf"/>
</dbReference>
<dbReference type="PROSITE" id="PS51257">
    <property type="entry name" value="PROKAR_LIPOPROTEIN"/>
    <property type="match status" value="1"/>
</dbReference>
<name>A0A0D7VYU7_9FLAO</name>
<evidence type="ECO:0000313" key="3">
    <source>
        <dbReference type="Proteomes" id="UP000032578"/>
    </source>
</evidence>
<evidence type="ECO:0000313" key="2">
    <source>
        <dbReference type="EMBL" id="KJD32016.1"/>
    </source>
</evidence>
<reference evidence="2 3" key="1">
    <citation type="submission" date="2014-11" db="EMBL/GenBank/DDBJ databases">
        <title>Tamlana sedimentorum sp. nov., isolated from shallow sand sediments of the Sea of Japan.</title>
        <authorList>
            <person name="Romanenko L.A."/>
        </authorList>
    </citation>
    <scope>NUCLEOTIDE SEQUENCE [LARGE SCALE GENOMIC DNA]</scope>
    <source>
        <strain evidence="2 3">JCM 19808</strain>
    </source>
</reference>
<gene>
    <name evidence="2" type="ORF">PW52_16030</name>
</gene>
<dbReference type="AlphaFoldDB" id="A0A0D7VYU7"/>
<dbReference type="Proteomes" id="UP000032578">
    <property type="component" value="Unassembled WGS sequence"/>
</dbReference>
<accession>A0A0D7VYU7</accession>
<proteinExistence type="predicted"/>
<dbReference type="OrthoDB" id="1424215at2"/>
<evidence type="ECO:0000256" key="1">
    <source>
        <dbReference type="SAM" id="MobiDB-lite"/>
    </source>
</evidence>